<feature type="region of interest" description="Disordered" evidence="2">
    <location>
        <begin position="160"/>
        <end position="179"/>
    </location>
</feature>
<dbReference type="InterPro" id="IPR043502">
    <property type="entry name" value="DNA/RNA_pol_sf"/>
</dbReference>
<organism evidence="4 5">
    <name type="scientific">Trichuris suis</name>
    <name type="common">pig whipworm</name>
    <dbReference type="NCBI Taxonomy" id="68888"/>
    <lineage>
        <taxon>Eukaryota</taxon>
        <taxon>Metazoa</taxon>
        <taxon>Ecdysozoa</taxon>
        <taxon>Nematoda</taxon>
        <taxon>Enoplea</taxon>
        <taxon>Dorylaimia</taxon>
        <taxon>Trichinellida</taxon>
        <taxon>Trichuridae</taxon>
        <taxon>Trichuris</taxon>
    </lineage>
</organism>
<feature type="domain" description="CCHC-type" evidence="3">
    <location>
        <begin position="389"/>
        <end position="404"/>
    </location>
</feature>
<protein>
    <recommendedName>
        <fullName evidence="3">CCHC-type domain-containing protein</fullName>
    </recommendedName>
</protein>
<feature type="non-terminal residue" evidence="4">
    <location>
        <position position="918"/>
    </location>
</feature>
<dbReference type="PANTHER" id="PTHR47331:SF1">
    <property type="entry name" value="GAG-LIKE PROTEIN"/>
    <property type="match status" value="1"/>
</dbReference>
<accession>A0A085LS43</accession>
<keyword evidence="1" id="KW-0862">Zinc</keyword>
<keyword evidence="1" id="KW-0863">Zinc-finger</keyword>
<dbReference type="SMART" id="SM00343">
    <property type="entry name" value="ZnF_C2HC"/>
    <property type="match status" value="2"/>
</dbReference>
<evidence type="ECO:0000313" key="5">
    <source>
        <dbReference type="Proteomes" id="UP000030764"/>
    </source>
</evidence>
<proteinExistence type="predicted"/>
<dbReference type="SUPFAM" id="SSF56672">
    <property type="entry name" value="DNA/RNA polymerases"/>
    <property type="match status" value="1"/>
</dbReference>
<dbReference type="Proteomes" id="UP000030764">
    <property type="component" value="Unassembled WGS sequence"/>
</dbReference>
<feature type="region of interest" description="Disordered" evidence="2">
    <location>
        <begin position="188"/>
        <end position="213"/>
    </location>
</feature>
<name>A0A085LS43_9BILA</name>
<dbReference type="PANTHER" id="PTHR47331">
    <property type="entry name" value="PHD-TYPE DOMAIN-CONTAINING PROTEIN"/>
    <property type="match status" value="1"/>
</dbReference>
<evidence type="ECO:0000313" key="4">
    <source>
        <dbReference type="EMBL" id="KFD47789.1"/>
    </source>
</evidence>
<keyword evidence="5" id="KW-1185">Reference proteome</keyword>
<feature type="region of interest" description="Disordered" evidence="2">
    <location>
        <begin position="275"/>
        <end position="294"/>
    </location>
</feature>
<reference evidence="4 5" key="1">
    <citation type="journal article" date="2014" name="Nat. Genet.">
        <title>Genome and transcriptome of the porcine whipworm Trichuris suis.</title>
        <authorList>
            <person name="Jex A.R."/>
            <person name="Nejsum P."/>
            <person name="Schwarz E.M."/>
            <person name="Hu L."/>
            <person name="Young N.D."/>
            <person name="Hall R.S."/>
            <person name="Korhonen P.K."/>
            <person name="Liao S."/>
            <person name="Thamsborg S."/>
            <person name="Xia J."/>
            <person name="Xu P."/>
            <person name="Wang S."/>
            <person name="Scheerlinck J.P."/>
            <person name="Hofmann A."/>
            <person name="Sternberg P.W."/>
            <person name="Wang J."/>
            <person name="Gasser R.B."/>
        </authorList>
    </citation>
    <scope>NUCLEOTIDE SEQUENCE [LARGE SCALE GENOMIC DNA]</scope>
    <source>
        <strain evidence="4">DCEP-RM93M</strain>
    </source>
</reference>
<dbReference type="PROSITE" id="PS50158">
    <property type="entry name" value="ZF_CCHC"/>
    <property type="match status" value="1"/>
</dbReference>
<evidence type="ECO:0000256" key="2">
    <source>
        <dbReference type="SAM" id="MobiDB-lite"/>
    </source>
</evidence>
<evidence type="ECO:0000256" key="1">
    <source>
        <dbReference type="PROSITE-ProRule" id="PRU00047"/>
    </source>
</evidence>
<sequence length="918" mass="103530">MFTCLDGNDGAPHSLTTKQGAFRKLPSHTSSSRALLVYALYFGKEDKSSHEQKNRPENVRVQLLILEKQVATFININAELSGLFWARHQREVRRSPRRSLCLQALPSDRLRHGQQLSALTLSRRALVHLVSQTVERAPNRPNMAATQQRMSDNEQSNEIYPSVLNRDGPVTKKKEEKSRIKIRVCGRKKEEVERTGKGNEDNDGRRTTKAVEPKRRKFKTRLGLKRTVFVLFVNHSLATLHKVDATEQRDTLGQMCSLPGPPECCRQKSIPIGQDGEAEEGSLQPDVRPGRPTPAPVETKLCYSGQMIRDDKRGFVNLEQIASSPSSWGKRRERPHLATNPKLVGATVMAPVRLCIVCDSDSHNITSCPTFSNMDITDRLKVVRQSRLCLRCLKPGHLKQECRSKGKCSVRGCKGTHHPLLHGAPRMYSNQDLGQSHLAAKSPGQHHASVTTTRVNCQSNKVQVLCAVVPVLVTFGPTTCTAYALLDSGAEVSMMSSQLSQRLNIQGDKRLFNIRTINGMSQVSAMESECVVSAVDKSVSFKVDPVIVVPKMDLAVRSISRQFLQSNWAHLTELPLYDVVDDDIGLLIGMNVPLAHRHYDLRLPKSTSAGPIGVRTPFGWTVVGKVPGIDRCLETNIRHIYIRRHLCMPASGLDELKQELERFWSIEAYETDTNNSAPTDDGVSLDILKRTTRFNGVRYEVGMLWKTPSIQLPNNKATTLRRFYRTERRLMSQEWLMKAYTEAMEESLQLGHAERVDEDSMNSNPGRTWFLPHHAVVSLQRPGKVRVVFDASARYQGISLNDCLLKGPDFLIDLVRLLLRFRSRKVPFSADIEKMYHQVEVPVSDRPALQFFWRRPGSRRYPAVYRMRVHVFGVTSSPSCCIYALRQAAEAHRNTFPEVADRILKGIYLDNLLDSVDT</sequence>
<feature type="compositionally biased region" description="Basic and acidic residues" evidence="2">
    <location>
        <begin position="169"/>
        <end position="179"/>
    </location>
</feature>
<dbReference type="EMBL" id="KL363314">
    <property type="protein sequence ID" value="KFD47789.1"/>
    <property type="molecule type" value="Genomic_DNA"/>
</dbReference>
<dbReference type="GO" id="GO:0003676">
    <property type="term" value="F:nucleic acid binding"/>
    <property type="evidence" value="ECO:0007669"/>
    <property type="project" value="InterPro"/>
</dbReference>
<evidence type="ECO:0000259" key="3">
    <source>
        <dbReference type="PROSITE" id="PS50158"/>
    </source>
</evidence>
<dbReference type="AlphaFoldDB" id="A0A085LS43"/>
<dbReference type="InterPro" id="IPR001878">
    <property type="entry name" value="Znf_CCHC"/>
</dbReference>
<keyword evidence="1" id="KW-0479">Metal-binding</keyword>
<dbReference type="GO" id="GO:0008270">
    <property type="term" value="F:zinc ion binding"/>
    <property type="evidence" value="ECO:0007669"/>
    <property type="project" value="UniProtKB-KW"/>
</dbReference>
<gene>
    <name evidence="4" type="ORF">M513_11339</name>
</gene>